<feature type="domain" description="Chalcone/stilbene synthase C-terminal" evidence="5">
    <location>
        <begin position="223"/>
        <end position="354"/>
    </location>
</feature>
<dbReference type="RefSeq" id="WP_085879644.1">
    <property type="nucleotide sequence ID" value="NZ_FWFZ01000015.1"/>
</dbReference>
<dbReference type="OrthoDB" id="9786288at2"/>
<dbReference type="GO" id="GO:0030639">
    <property type="term" value="P:polyketide biosynthetic process"/>
    <property type="evidence" value="ECO:0007669"/>
    <property type="project" value="TreeGrafter"/>
</dbReference>
<dbReference type="GO" id="GO:0016747">
    <property type="term" value="F:acyltransferase activity, transferring groups other than amino-acyl groups"/>
    <property type="evidence" value="ECO:0007669"/>
    <property type="project" value="InterPro"/>
</dbReference>
<evidence type="ECO:0000313" key="6">
    <source>
        <dbReference type="EMBL" id="SLN60939.1"/>
    </source>
</evidence>
<dbReference type="EMBL" id="FWFZ01000015">
    <property type="protein sequence ID" value="SLN60939.1"/>
    <property type="molecule type" value="Genomic_DNA"/>
</dbReference>
<evidence type="ECO:0000259" key="5">
    <source>
        <dbReference type="Pfam" id="PF02797"/>
    </source>
</evidence>
<dbReference type="PIRSF" id="PIRSF000451">
    <property type="entry name" value="PKS_III"/>
    <property type="match status" value="1"/>
</dbReference>
<dbReference type="PANTHER" id="PTHR11877:SF46">
    <property type="entry name" value="TYPE III POLYKETIDE SYNTHASE A"/>
    <property type="match status" value="1"/>
</dbReference>
<feature type="domain" description="Chalcone/stilbene synthase N-terminal" evidence="4">
    <location>
        <begin position="15"/>
        <end position="213"/>
    </location>
</feature>
<dbReference type="Proteomes" id="UP000193900">
    <property type="component" value="Unassembled WGS sequence"/>
</dbReference>
<proteinExistence type="inferred from homology"/>
<dbReference type="EC" id="2.3.1.-" evidence="6"/>
<evidence type="ECO:0000256" key="2">
    <source>
        <dbReference type="ARBA" id="ARBA00022679"/>
    </source>
</evidence>
<name>A0A1Y5TI73_9RHOB</name>
<dbReference type="Pfam" id="PF00195">
    <property type="entry name" value="Chal_sti_synt_N"/>
    <property type="match status" value="1"/>
</dbReference>
<sequence length="354" mass="37865">MDVFLNAVATAVPPNDVHGAFLQIAPQFLKDPRERAVFSRMATRSGIEHRYSSLEPSAEADRHDVVGFYKTGNFPSTGARMARFKADAIVLLDKVLAELAKREGADWADGITHVVLATCTGFAAPWIDAHLVRAHGLAPTVQRLLIGFMGCNAALNAFGTAGNIVTANPEARVLVLNIELCTLHFQEGTPLATALTFMLFADGAAASIVSADPHGLQFERFASRIAPDSEEAISWHIGDSGFDMVLSGEVPRIVGDVSPAHVRALVDDPDEVALWAIHPGGRTILDAVERHCDLPPEALAVSRGVLRDFGNMSSATIPFVLNRMLEEPSQGRLGVSLGFGPGVSVEGMAFREVP</sequence>
<evidence type="ECO:0000259" key="4">
    <source>
        <dbReference type="Pfam" id="PF00195"/>
    </source>
</evidence>
<organism evidence="6 7">
    <name type="scientific">Roseisalinus antarcticus</name>
    <dbReference type="NCBI Taxonomy" id="254357"/>
    <lineage>
        <taxon>Bacteria</taxon>
        <taxon>Pseudomonadati</taxon>
        <taxon>Pseudomonadota</taxon>
        <taxon>Alphaproteobacteria</taxon>
        <taxon>Rhodobacterales</taxon>
        <taxon>Roseobacteraceae</taxon>
        <taxon>Roseisalinus</taxon>
    </lineage>
</organism>
<dbReference type="Pfam" id="PF02797">
    <property type="entry name" value="Chal_sti_synt_C"/>
    <property type="match status" value="1"/>
</dbReference>
<dbReference type="SUPFAM" id="SSF53901">
    <property type="entry name" value="Thiolase-like"/>
    <property type="match status" value="1"/>
</dbReference>
<keyword evidence="2 6" id="KW-0808">Transferase</keyword>
<gene>
    <name evidence="6" type="ORF">ROA7023_02825</name>
</gene>
<evidence type="ECO:0000313" key="7">
    <source>
        <dbReference type="Proteomes" id="UP000193900"/>
    </source>
</evidence>
<dbReference type="InterPro" id="IPR012328">
    <property type="entry name" value="Chalcone/stilbene_synt_C"/>
</dbReference>
<feature type="active site" description="Acyl-thioester intermediate" evidence="3">
    <location>
        <position position="151"/>
    </location>
</feature>
<dbReference type="InterPro" id="IPR011141">
    <property type="entry name" value="Polyketide_synthase_type-III"/>
</dbReference>
<dbReference type="PANTHER" id="PTHR11877">
    <property type="entry name" value="HYDROXYMETHYLGLUTARYL-COA SYNTHASE"/>
    <property type="match status" value="1"/>
</dbReference>
<dbReference type="InterPro" id="IPR016039">
    <property type="entry name" value="Thiolase-like"/>
</dbReference>
<keyword evidence="6" id="KW-0012">Acyltransferase</keyword>
<comment type="similarity">
    <text evidence="1">Belongs to the thiolase-like superfamily. Chalcone/stilbene synthases family.</text>
</comment>
<dbReference type="InterPro" id="IPR001099">
    <property type="entry name" value="Chalcone/stilbene_synt_N"/>
</dbReference>
<reference evidence="6 7" key="1">
    <citation type="submission" date="2017-03" db="EMBL/GenBank/DDBJ databases">
        <authorList>
            <person name="Afonso C.L."/>
            <person name="Miller P.J."/>
            <person name="Scott M.A."/>
            <person name="Spackman E."/>
            <person name="Goraichik I."/>
            <person name="Dimitrov K.M."/>
            <person name="Suarez D.L."/>
            <person name="Swayne D.E."/>
        </authorList>
    </citation>
    <scope>NUCLEOTIDE SEQUENCE [LARGE SCALE GENOMIC DNA]</scope>
    <source>
        <strain evidence="6 7">CECT 7023</strain>
    </source>
</reference>
<protein>
    <submittedName>
        <fullName evidence="6">Alpha-pyrone synthesis polyketide synthase-like Pks18</fullName>
        <ecNumber evidence="6">2.3.1.-</ecNumber>
    </submittedName>
</protein>
<accession>A0A1Y5TI73</accession>
<keyword evidence="7" id="KW-1185">Reference proteome</keyword>
<dbReference type="AlphaFoldDB" id="A0A1Y5TI73"/>
<dbReference type="CDD" id="cd00831">
    <property type="entry name" value="CHS_like"/>
    <property type="match status" value="1"/>
</dbReference>
<evidence type="ECO:0000256" key="1">
    <source>
        <dbReference type="ARBA" id="ARBA00005531"/>
    </source>
</evidence>
<evidence type="ECO:0000256" key="3">
    <source>
        <dbReference type="PIRSR" id="PIRSR000451-1"/>
    </source>
</evidence>
<dbReference type="Gene3D" id="3.40.47.10">
    <property type="match status" value="2"/>
</dbReference>